<name>A0A948TG20_9GAMM</name>
<evidence type="ECO:0000313" key="1">
    <source>
        <dbReference type="EMBL" id="MBU3844127.1"/>
    </source>
</evidence>
<dbReference type="EMBL" id="JAHLFE010000092">
    <property type="protein sequence ID" value="MBU3844127.1"/>
    <property type="molecule type" value="Genomic_DNA"/>
</dbReference>
<gene>
    <name evidence="1" type="ORF">H9847_04545</name>
</gene>
<reference evidence="1" key="2">
    <citation type="submission" date="2021-04" db="EMBL/GenBank/DDBJ databases">
        <authorList>
            <person name="Gilroy R."/>
        </authorList>
    </citation>
    <scope>NUCLEOTIDE SEQUENCE</scope>
    <source>
        <strain evidence="1">378</strain>
    </source>
</reference>
<accession>A0A948TG20</accession>
<comment type="caution">
    <text evidence="1">The sequence shown here is derived from an EMBL/GenBank/DDBJ whole genome shotgun (WGS) entry which is preliminary data.</text>
</comment>
<dbReference type="Proteomes" id="UP000733611">
    <property type="component" value="Unassembled WGS sequence"/>
</dbReference>
<organism evidence="1 2">
    <name type="scientific">Candidatus Anaerobiospirillum pullicola</name>
    <dbReference type="NCBI Taxonomy" id="2838451"/>
    <lineage>
        <taxon>Bacteria</taxon>
        <taxon>Pseudomonadati</taxon>
        <taxon>Pseudomonadota</taxon>
        <taxon>Gammaproteobacteria</taxon>
        <taxon>Aeromonadales</taxon>
        <taxon>Succinivibrionaceae</taxon>
        <taxon>Anaerobiospirillum</taxon>
    </lineage>
</organism>
<reference evidence="1" key="1">
    <citation type="journal article" date="2021" name="PeerJ">
        <title>Extensive microbial diversity within the chicken gut microbiome revealed by metagenomics and culture.</title>
        <authorList>
            <person name="Gilroy R."/>
            <person name="Ravi A."/>
            <person name="Getino M."/>
            <person name="Pursley I."/>
            <person name="Horton D.L."/>
            <person name="Alikhan N.F."/>
            <person name="Baker D."/>
            <person name="Gharbi K."/>
            <person name="Hall N."/>
            <person name="Watson M."/>
            <person name="Adriaenssens E.M."/>
            <person name="Foster-Nyarko E."/>
            <person name="Jarju S."/>
            <person name="Secka A."/>
            <person name="Antonio M."/>
            <person name="Oren A."/>
            <person name="Chaudhuri R.R."/>
            <person name="La Ragione R."/>
            <person name="Hildebrand F."/>
            <person name="Pallen M.J."/>
        </authorList>
    </citation>
    <scope>NUCLEOTIDE SEQUENCE</scope>
    <source>
        <strain evidence="1">378</strain>
    </source>
</reference>
<dbReference type="AlphaFoldDB" id="A0A948TG20"/>
<sequence length="72" mass="8317">MFKQGENDLTLASTLHSAVSLYLGYNYNFFQNFTHTIKVEKAMVERYDYDPDLQMEQGELPELPGSGILFHL</sequence>
<proteinExistence type="predicted"/>
<evidence type="ECO:0000313" key="2">
    <source>
        <dbReference type="Proteomes" id="UP000733611"/>
    </source>
</evidence>
<protein>
    <submittedName>
        <fullName evidence="1">Uncharacterized protein</fullName>
    </submittedName>
</protein>